<reference evidence="1 2" key="1">
    <citation type="submission" date="2017-06" db="EMBL/GenBank/DDBJ databases">
        <title>Cmopartive genomic analysis of Ambrosia Fusariam Clade fungi.</title>
        <authorList>
            <person name="Stajich J.E."/>
            <person name="Carrillo J."/>
            <person name="Kijimoto T."/>
            <person name="Eskalen A."/>
            <person name="O'Donnell K."/>
            <person name="Kasson M."/>
        </authorList>
    </citation>
    <scope>NUCLEOTIDE SEQUENCE [LARGE SCALE GENOMIC DNA]</scope>
    <source>
        <strain evidence="1 2">NRRL 20438</strain>
    </source>
</reference>
<accession>A0A428RWC7</accession>
<dbReference type="EMBL" id="NIZV01000732">
    <property type="protein sequence ID" value="RSL81832.1"/>
    <property type="molecule type" value="Genomic_DNA"/>
</dbReference>
<name>A0A428RWC7_9HYPO</name>
<evidence type="ECO:0000313" key="1">
    <source>
        <dbReference type="EMBL" id="RSL81832.1"/>
    </source>
</evidence>
<evidence type="ECO:0000313" key="2">
    <source>
        <dbReference type="Proteomes" id="UP000288429"/>
    </source>
</evidence>
<keyword evidence="2" id="KW-1185">Reference proteome</keyword>
<dbReference type="Proteomes" id="UP000288429">
    <property type="component" value="Unassembled WGS sequence"/>
</dbReference>
<protein>
    <submittedName>
        <fullName evidence="1">Uncharacterized protein</fullName>
    </submittedName>
</protein>
<sequence>RIAVPIWTVGGFLHSDATIGSFLATQWTVLAPILDLKDGHPIEIQLDEKCALEFPKCEDRGNAQFSHVFFAEIPSQEEEGEPSLVAVKKFLERLRRLRTRERQSTQDQYCRWQGVELAGYATASKAVRSA</sequence>
<comment type="caution">
    <text evidence="1">The sequence shown here is derived from an EMBL/GenBank/DDBJ whole genome shotgun (WGS) entry which is preliminary data.</text>
</comment>
<organism evidence="1 2">
    <name type="scientific">Fusarium ambrosium</name>
    <dbReference type="NCBI Taxonomy" id="131363"/>
    <lineage>
        <taxon>Eukaryota</taxon>
        <taxon>Fungi</taxon>
        <taxon>Dikarya</taxon>
        <taxon>Ascomycota</taxon>
        <taxon>Pezizomycotina</taxon>
        <taxon>Sordariomycetes</taxon>
        <taxon>Hypocreomycetidae</taxon>
        <taxon>Hypocreales</taxon>
        <taxon>Nectriaceae</taxon>
        <taxon>Fusarium</taxon>
        <taxon>Fusarium solani species complex</taxon>
    </lineage>
</organism>
<feature type="non-terminal residue" evidence="1">
    <location>
        <position position="1"/>
    </location>
</feature>
<dbReference type="AlphaFoldDB" id="A0A428RWC7"/>
<proteinExistence type="predicted"/>
<gene>
    <name evidence="1" type="ORF">CDV31_016997</name>
</gene>